<dbReference type="InterPro" id="IPR044643">
    <property type="entry name" value="TrpF_fam"/>
</dbReference>
<name>A0A7W8GIA3_9DEIO</name>
<dbReference type="HAMAP" id="MF_00135">
    <property type="entry name" value="PRAI"/>
    <property type="match status" value="1"/>
</dbReference>
<evidence type="ECO:0000256" key="7">
    <source>
        <dbReference type="ARBA" id="ARBA00023141"/>
    </source>
</evidence>
<dbReference type="Proteomes" id="UP000525389">
    <property type="component" value="Unassembled WGS sequence"/>
</dbReference>
<evidence type="ECO:0000256" key="9">
    <source>
        <dbReference type="HAMAP-Rule" id="MF_00135"/>
    </source>
</evidence>
<evidence type="ECO:0000256" key="6">
    <source>
        <dbReference type="ARBA" id="ARBA00022822"/>
    </source>
</evidence>
<evidence type="ECO:0000313" key="11">
    <source>
        <dbReference type="EMBL" id="MBB5236132.1"/>
    </source>
</evidence>
<dbReference type="CDD" id="cd00405">
    <property type="entry name" value="PRAI"/>
    <property type="match status" value="1"/>
</dbReference>
<dbReference type="AlphaFoldDB" id="A0A7W8GIA3"/>
<proteinExistence type="inferred from homology"/>
<organism evidence="11 12">
    <name type="scientific">Deinococcus budaensis</name>
    <dbReference type="NCBI Taxonomy" id="1665626"/>
    <lineage>
        <taxon>Bacteria</taxon>
        <taxon>Thermotogati</taxon>
        <taxon>Deinococcota</taxon>
        <taxon>Deinococci</taxon>
        <taxon>Deinococcales</taxon>
        <taxon>Deinococcaceae</taxon>
        <taxon>Deinococcus</taxon>
    </lineage>
</organism>
<keyword evidence="8 9" id="KW-0413">Isomerase</keyword>
<comment type="pathway">
    <text evidence="2 9">Amino-acid biosynthesis; L-tryptophan biosynthesis; L-tryptophan from chorismate: step 3/5.</text>
</comment>
<comment type="caution">
    <text evidence="11">The sequence shown here is derived from an EMBL/GenBank/DDBJ whole genome shotgun (WGS) entry which is preliminary data.</text>
</comment>
<evidence type="ECO:0000256" key="5">
    <source>
        <dbReference type="ARBA" id="ARBA00022605"/>
    </source>
</evidence>
<evidence type="ECO:0000259" key="10">
    <source>
        <dbReference type="Pfam" id="PF00697"/>
    </source>
</evidence>
<evidence type="ECO:0000313" key="12">
    <source>
        <dbReference type="Proteomes" id="UP000525389"/>
    </source>
</evidence>
<dbReference type="InterPro" id="IPR001240">
    <property type="entry name" value="PRAI_dom"/>
</dbReference>
<keyword evidence="7 9" id="KW-0057">Aromatic amino acid biosynthesis</keyword>
<evidence type="ECO:0000256" key="8">
    <source>
        <dbReference type="ARBA" id="ARBA00023235"/>
    </source>
</evidence>
<comment type="catalytic activity">
    <reaction evidence="1 9">
        <text>N-(5-phospho-beta-D-ribosyl)anthranilate = 1-(2-carboxyphenylamino)-1-deoxy-D-ribulose 5-phosphate</text>
        <dbReference type="Rhea" id="RHEA:21540"/>
        <dbReference type="ChEBI" id="CHEBI:18277"/>
        <dbReference type="ChEBI" id="CHEBI:58613"/>
        <dbReference type="EC" id="5.3.1.24"/>
    </reaction>
</comment>
<dbReference type="SUPFAM" id="SSF51366">
    <property type="entry name" value="Ribulose-phoshate binding barrel"/>
    <property type="match status" value="1"/>
</dbReference>
<dbReference type="InterPro" id="IPR013785">
    <property type="entry name" value="Aldolase_TIM"/>
</dbReference>
<dbReference type="InterPro" id="IPR011060">
    <property type="entry name" value="RibuloseP-bd_barrel"/>
</dbReference>
<feature type="domain" description="N-(5'phosphoribosyl) anthranilate isomerase (PRAI)" evidence="10">
    <location>
        <begin position="5"/>
        <end position="199"/>
    </location>
</feature>
<evidence type="ECO:0000256" key="3">
    <source>
        <dbReference type="ARBA" id="ARBA00012572"/>
    </source>
</evidence>
<accession>A0A7W8GIA3</accession>
<dbReference type="Gene3D" id="3.20.20.70">
    <property type="entry name" value="Aldolase class I"/>
    <property type="match status" value="1"/>
</dbReference>
<evidence type="ECO:0000256" key="2">
    <source>
        <dbReference type="ARBA" id="ARBA00004664"/>
    </source>
</evidence>
<dbReference type="PANTHER" id="PTHR42894">
    <property type="entry name" value="N-(5'-PHOSPHORIBOSYL)ANTHRANILATE ISOMERASE"/>
    <property type="match status" value="1"/>
</dbReference>
<reference evidence="11 12" key="1">
    <citation type="submission" date="2020-08" db="EMBL/GenBank/DDBJ databases">
        <title>Genomic Encyclopedia of Type Strains, Phase IV (KMG-IV): sequencing the most valuable type-strain genomes for metagenomic binning, comparative biology and taxonomic classification.</title>
        <authorList>
            <person name="Goeker M."/>
        </authorList>
    </citation>
    <scope>NUCLEOTIDE SEQUENCE [LARGE SCALE GENOMIC DNA]</scope>
    <source>
        <strain evidence="11 12">DSM 101791</strain>
    </source>
</reference>
<dbReference type="Pfam" id="PF00697">
    <property type="entry name" value="PRAI"/>
    <property type="match status" value="1"/>
</dbReference>
<sequence>MRVRVKVCGTTSVHDAVLAAEAGADALGFIFAPGSKRRVTPEVARGAGLNVGPVVARVGVFLGQGLDEVLRTAEAARVSTVQLHGPLSALYLSEVARYHPVLRVLRPADLAEPDALEALAQPGVTPMLDAPEPGGGVPLDWAALREVFPPGAWLAGGLGPQNVAQAIRALRPAGVDAVSRLEARPGVKDAAQVQAFVQAAQGATDPSYPQ</sequence>
<gene>
    <name evidence="9" type="primary">trpF</name>
    <name evidence="11" type="ORF">HNQ09_003600</name>
</gene>
<dbReference type="UniPathway" id="UPA00035">
    <property type="reaction ID" value="UER00042"/>
</dbReference>
<keyword evidence="12" id="KW-1185">Reference proteome</keyword>
<dbReference type="EC" id="5.3.1.24" evidence="3 9"/>
<dbReference type="GO" id="GO:0004640">
    <property type="term" value="F:phosphoribosylanthranilate isomerase activity"/>
    <property type="evidence" value="ECO:0007669"/>
    <property type="project" value="UniProtKB-UniRule"/>
</dbReference>
<keyword evidence="5 9" id="KW-0028">Amino-acid biosynthesis</keyword>
<comment type="similarity">
    <text evidence="9">Belongs to the TrpF family.</text>
</comment>
<evidence type="ECO:0000256" key="4">
    <source>
        <dbReference type="ARBA" id="ARBA00022272"/>
    </source>
</evidence>
<dbReference type="GO" id="GO:0000162">
    <property type="term" value="P:L-tryptophan biosynthetic process"/>
    <property type="evidence" value="ECO:0007669"/>
    <property type="project" value="UniProtKB-UniRule"/>
</dbReference>
<keyword evidence="6 9" id="KW-0822">Tryptophan biosynthesis</keyword>
<evidence type="ECO:0000256" key="1">
    <source>
        <dbReference type="ARBA" id="ARBA00001164"/>
    </source>
</evidence>
<dbReference type="RefSeq" id="WP_184031786.1">
    <property type="nucleotide sequence ID" value="NZ_JACHFN010000020.1"/>
</dbReference>
<protein>
    <recommendedName>
        <fullName evidence="4 9">N-(5'-phosphoribosyl)anthranilate isomerase</fullName>
        <shortName evidence="9">PRAI</shortName>
        <ecNumber evidence="3 9">5.3.1.24</ecNumber>
    </recommendedName>
</protein>
<dbReference type="PANTHER" id="PTHR42894:SF1">
    <property type="entry name" value="N-(5'-PHOSPHORIBOSYL)ANTHRANILATE ISOMERASE"/>
    <property type="match status" value="1"/>
</dbReference>
<dbReference type="EMBL" id="JACHFN010000020">
    <property type="protein sequence ID" value="MBB5236132.1"/>
    <property type="molecule type" value="Genomic_DNA"/>
</dbReference>